<dbReference type="InterPro" id="IPR019600">
    <property type="entry name" value="Hemin_uptake_protein_HemP"/>
</dbReference>
<name>C6WZ63_METML</name>
<sequence length="56" mass="6327">MMFTDKKSAPKPEPLSPVKEITSETLFAGARELVIKHVGEDYRLRLTNQGKLILTK</sequence>
<reference evidence="2" key="1">
    <citation type="submission" date="2009-07" db="EMBL/GenBank/DDBJ databases">
        <title>Complete sequence of Methylotenera mobilis JLW8.</title>
        <authorList>
            <consortium name="US DOE Joint Genome Institute"/>
            <person name="Lucas S."/>
            <person name="Copeland A."/>
            <person name="Lapidus A."/>
            <person name="Glavina del Rio T."/>
            <person name="Tice H."/>
            <person name="Bruce D."/>
            <person name="Goodwin L."/>
            <person name="Pitluck S."/>
            <person name="LaButti K.M."/>
            <person name="Clum A."/>
            <person name="Larimer F."/>
            <person name="Land M."/>
            <person name="Hauser L."/>
            <person name="Kyrpides N."/>
            <person name="Mikhailova N."/>
            <person name="Kayluzhnaya M."/>
            <person name="Chistoserdova L."/>
        </authorList>
    </citation>
    <scope>NUCLEOTIDE SEQUENCE [LARGE SCALE GENOMIC DNA]</scope>
    <source>
        <strain evidence="2">JLW8 / ATCC BAA-1282 / DSM 17540</strain>
    </source>
</reference>
<accession>C6WZ63</accession>
<protein>
    <submittedName>
        <fullName evidence="1">Hemin transport system, hemin uptake protein</fullName>
    </submittedName>
</protein>
<dbReference type="KEGG" id="mmb:Mmol_2109"/>
<dbReference type="HOGENOM" id="CLU_178563_3_2_4"/>
<dbReference type="eggNOG" id="COG4256">
    <property type="taxonomic scope" value="Bacteria"/>
</dbReference>
<dbReference type="Pfam" id="PF10636">
    <property type="entry name" value="hemP"/>
    <property type="match status" value="1"/>
</dbReference>
<reference evidence="1 2" key="2">
    <citation type="journal article" date="2011" name="J. Bacteriol.">
        <title>Genomes of three methylotrophs from a single niche uncover genetic and metabolic divergence of Methylophilaceae.</title>
        <authorList>
            <person name="Lapidus A."/>
            <person name="Clum A."/>
            <person name="Labutti K."/>
            <person name="Kaluzhnaya M.G."/>
            <person name="Lim S."/>
            <person name="Beck D.A."/>
            <person name="Glavina Del Rio T."/>
            <person name="Nolan M."/>
            <person name="Mavromatis K."/>
            <person name="Huntemann M."/>
            <person name="Lucas S."/>
            <person name="Lidstrom M.E."/>
            <person name="Ivanova N."/>
            <person name="Chistoserdova L."/>
        </authorList>
    </citation>
    <scope>NUCLEOTIDE SEQUENCE [LARGE SCALE GENOMIC DNA]</scope>
    <source>
        <strain evidence="2">JLW8 / ATCC BAA-1282 / DSM 17540</strain>
    </source>
</reference>
<dbReference type="Proteomes" id="UP000002742">
    <property type="component" value="Chromosome"/>
</dbReference>
<proteinExistence type="predicted"/>
<dbReference type="AlphaFoldDB" id="C6WZ63"/>
<organism evidence="1 2">
    <name type="scientific">Methylotenera mobilis (strain JLW8 / ATCC BAA-1282 / DSM 17540)</name>
    <dbReference type="NCBI Taxonomy" id="583345"/>
    <lineage>
        <taxon>Bacteria</taxon>
        <taxon>Pseudomonadati</taxon>
        <taxon>Pseudomonadota</taxon>
        <taxon>Betaproteobacteria</taxon>
        <taxon>Nitrosomonadales</taxon>
        <taxon>Methylophilaceae</taxon>
        <taxon>Methylotenera</taxon>
    </lineage>
</organism>
<dbReference type="STRING" id="583345.Mmol_2109"/>
<dbReference type="Gene3D" id="2.10.70.10">
    <property type="entry name" value="Complement Module, domain 1"/>
    <property type="match status" value="1"/>
</dbReference>
<keyword evidence="2" id="KW-1185">Reference proteome</keyword>
<dbReference type="RefSeq" id="WP_015833046.1">
    <property type="nucleotide sequence ID" value="NC_012968.1"/>
</dbReference>
<evidence type="ECO:0000313" key="2">
    <source>
        <dbReference type="Proteomes" id="UP000002742"/>
    </source>
</evidence>
<gene>
    <name evidence="1" type="ordered locus">Mmol_2109</name>
</gene>
<dbReference type="OrthoDB" id="5348353at2"/>
<evidence type="ECO:0000313" key="1">
    <source>
        <dbReference type="EMBL" id="ACT49011.1"/>
    </source>
</evidence>
<dbReference type="EMBL" id="CP001672">
    <property type="protein sequence ID" value="ACT49011.1"/>
    <property type="molecule type" value="Genomic_DNA"/>
</dbReference>